<dbReference type="AlphaFoldDB" id="A0A0H2MAB6"/>
<evidence type="ECO:0000259" key="1">
    <source>
        <dbReference type="Pfam" id="PF01425"/>
    </source>
</evidence>
<dbReference type="EMBL" id="LAQL01000019">
    <property type="protein sequence ID" value="KLN59121.1"/>
    <property type="molecule type" value="Genomic_DNA"/>
</dbReference>
<name>A0A0H2MAB6_9PROT</name>
<accession>A0A0H2MAB6</accession>
<gene>
    <name evidence="2" type="ORF">WH96_19295</name>
</gene>
<dbReference type="RefSeq" id="WP_047765868.1">
    <property type="nucleotide sequence ID" value="NZ_LAQL01000019.1"/>
</dbReference>
<reference evidence="2 3" key="1">
    <citation type="submission" date="2015-03" db="EMBL/GenBank/DDBJ databases">
        <title>Genome Sequence of Kiloniella spongiae MEBiC09566, isolated from a marine sponge.</title>
        <authorList>
            <person name="Shao Z."/>
            <person name="Wang L."/>
            <person name="Li X."/>
        </authorList>
    </citation>
    <scope>NUCLEOTIDE SEQUENCE [LARGE SCALE GENOMIC DNA]</scope>
    <source>
        <strain evidence="2 3">MEBiC09566</strain>
    </source>
</reference>
<dbReference type="PROSITE" id="PS00571">
    <property type="entry name" value="AMIDASES"/>
    <property type="match status" value="1"/>
</dbReference>
<evidence type="ECO:0000313" key="3">
    <source>
        <dbReference type="Proteomes" id="UP000035444"/>
    </source>
</evidence>
<dbReference type="SUPFAM" id="SSF75304">
    <property type="entry name" value="Amidase signature (AS) enzymes"/>
    <property type="match status" value="1"/>
</dbReference>
<proteinExistence type="predicted"/>
<organism evidence="2 3">
    <name type="scientific">Kiloniella spongiae</name>
    <dbReference type="NCBI Taxonomy" id="1489064"/>
    <lineage>
        <taxon>Bacteria</taxon>
        <taxon>Pseudomonadati</taxon>
        <taxon>Pseudomonadota</taxon>
        <taxon>Alphaproteobacteria</taxon>
        <taxon>Rhodospirillales</taxon>
        <taxon>Kiloniellaceae</taxon>
        <taxon>Kiloniella</taxon>
    </lineage>
</organism>
<dbReference type="NCBIfam" id="NF006169">
    <property type="entry name" value="PRK08310.1"/>
    <property type="match status" value="1"/>
</dbReference>
<dbReference type="STRING" id="1489064.WH96_19295"/>
<dbReference type="Proteomes" id="UP000035444">
    <property type="component" value="Unassembled WGS sequence"/>
</dbReference>
<sequence>MFDSLSAFVPGGNMTFEGAEKGPLKGFGFAVKDIYDMEGYVTGYGNPDWQSRRRPSKKHAVVVQKLLDAGAMVIGKTITDEFASSLDGQNYHYGTPANPEAPGRIPGGSSSGSASAVAGGLVDFALGSDTGGSIRIPGSYCGLFGLRPTHDRITKEGVLPLADSFDTVGWFARDAWLLNLVGEVLMEAKADQGAMPEKLLVAVDAFDMLDEKSRSALKPHLERLEQRLGKAEYISLNPDNFHALGFDDKASKGLQGLATLFQIAQGREVIDTHGAWFDRVKPKMGPEIQQRMDWRKTITDEQVDDALEKRSLFKARMKALIPTKTVVCLPSAPGIAPRINEDLDVLNAHRSKILSLTSAAGLAGNPQITMPLAAVDGCPLGLSLMGAHGADLELLAFAESFCSVEDEQQSLSPF</sequence>
<dbReference type="PATRIC" id="fig|1489064.4.peg.875"/>
<keyword evidence="3" id="KW-1185">Reference proteome</keyword>
<feature type="domain" description="Amidase" evidence="1">
    <location>
        <begin position="18"/>
        <end position="395"/>
    </location>
</feature>
<dbReference type="InterPro" id="IPR023631">
    <property type="entry name" value="Amidase_dom"/>
</dbReference>
<dbReference type="PANTHER" id="PTHR46310:SF7">
    <property type="entry name" value="AMIDASE 1"/>
    <property type="match status" value="1"/>
</dbReference>
<comment type="caution">
    <text evidence="2">The sequence shown here is derived from an EMBL/GenBank/DDBJ whole genome shotgun (WGS) entry which is preliminary data.</text>
</comment>
<protein>
    <recommendedName>
        <fullName evidence="1">Amidase domain-containing protein</fullName>
    </recommendedName>
</protein>
<dbReference type="Gene3D" id="3.90.1300.10">
    <property type="entry name" value="Amidase signature (AS) domain"/>
    <property type="match status" value="1"/>
</dbReference>
<dbReference type="Pfam" id="PF01425">
    <property type="entry name" value="Amidase"/>
    <property type="match status" value="1"/>
</dbReference>
<dbReference type="InterPro" id="IPR036928">
    <property type="entry name" value="AS_sf"/>
</dbReference>
<dbReference type="InterPro" id="IPR020556">
    <property type="entry name" value="Amidase_CS"/>
</dbReference>
<dbReference type="PANTHER" id="PTHR46310">
    <property type="entry name" value="AMIDASE 1"/>
    <property type="match status" value="1"/>
</dbReference>
<evidence type="ECO:0000313" key="2">
    <source>
        <dbReference type="EMBL" id="KLN59121.1"/>
    </source>
</evidence>